<dbReference type="RefSeq" id="WP_057573211.1">
    <property type="nucleotide sequence ID" value="NZ_CZAB01000140.1"/>
</dbReference>
<dbReference type="EMBL" id="CZAB01000140">
    <property type="protein sequence ID" value="CUQ26523.1"/>
    <property type="molecule type" value="Genomic_DNA"/>
</dbReference>
<evidence type="ECO:0000256" key="1">
    <source>
        <dbReference type="ARBA" id="ARBA00011046"/>
    </source>
</evidence>
<keyword evidence="2" id="KW-0805">Transcription regulation</keyword>
<evidence type="ECO:0000256" key="3">
    <source>
        <dbReference type="ARBA" id="ARBA00023125"/>
    </source>
</evidence>
<dbReference type="GO" id="GO:0003677">
    <property type="term" value="F:DNA binding"/>
    <property type="evidence" value="ECO:0007669"/>
    <property type="project" value="UniProtKB-KW"/>
</dbReference>
<name>A0A174UVR1_9FIRM</name>
<proteinExistence type="inferred from homology"/>
<gene>
    <name evidence="5" type="primary">blaI</name>
    <name evidence="5" type="ORF">ERS852480_05288</name>
</gene>
<dbReference type="Proteomes" id="UP000095512">
    <property type="component" value="Unassembled WGS sequence"/>
</dbReference>
<keyword evidence="3" id="KW-0238">DNA-binding</keyword>
<evidence type="ECO:0000256" key="4">
    <source>
        <dbReference type="ARBA" id="ARBA00023163"/>
    </source>
</evidence>
<dbReference type="InterPro" id="IPR036388">
    <property type="entry name" value="WH-like_DNA-bd_sf"/>
</dbReference>
<protein>
    <submittedName>
        <fullName evidence="5">Transcriptional regulator</fullName>
    </submittedName>
</protein>
<organism evidence="5 6">
    <name type="scientific">Enterocloster clostridioformis</name>
    <dbReference type="NCBI Taxonomy" id="1531"/>
    <lineage>
        <taxon>Bacteria</taxon>
        <taxon>Bacillati</taxon>
        <taxon>Bacillota</taxon>
        <taxon>Clostridia</taxon>
        <taxon>Lachnospirales</taxon>
        <taxon>Lachnospiraceae</taxon>
        <taxon>Enterocloster</taxon>
    </lineage>
</organism>
<reference evidence="5 6" key="1">
    <citation type="submission" date="2015-09" db="EMBL/GenBank/DDBJ databases">
        <authorList>
            <consortium name="Pathogen Informatics"/>
        </authorList>
    </citation>
    <scope>NUCLEOTIDE SEQUENCE [LARGE SCALE GENOMIC DNA]</scope>
    <source>
        <strain evidence="5 6">2789STDY5834865</strain>
    </source>
</reference>
<dbReference type="InterPro" id="IPR036390">
    <property type="entry name" value="WH_DNA-bd_sf"/>
</dbReference>
<dbReference type="PIRSF" id="PIRSF019455">
    <property type="entry name" value="CopR_AtkY"/>
    <property type="match status" value="1"/>
</dbReference>
<dbReference type="SUPFAM" id="SSF46785">
    <property type="entry name" value="Winged helix' DNA-binding domain"/>
    <property type="match status" value="1"/>
</dbReference>
<comment type="similarity">
    <text evidence="1">Belongs to the BlaI transcriptional regulatory family.</text>
</comment>
<dbReference type="InterPro" id="IPR005650">
    <property type="entry name" value="BlaI_family"/>
</dbReference>
<dbReference type="GO" id="GO:0045892">
    <property type="term" value="P:negative regulation of DNA-templated transcription"/>
    <property type="evidence" value="ECO:0007669"/>
    <property type="project" value="InterPro"/>
</dbReference>
<evidence type="ECO:0000256" key="2">
    <source>
        <dbReference type="ARBA" id="ARBA00023015"/>
    </source>
</evidence>
<dbReference type="Pfam" id="PF03965">
    <property type="entry name" value="Penicillinase_R"/>
    <property type="match status" value="1"/>
</dbReference>
<dbReference type="Gene3D" id="1.10.4040.10">
    <property type="entry name" value="Penicillinase repressor domain"/>
    <property type="match status" value="1"/>
</dbReference>
<keyword evidence="4" id="KW-0804">Transcription</keyword>
<dbReference type="Gene3D" id="1.10.10.10">
    <property type="entry name" value="Winged helix-like DNA-binding domain superfamily/Winged helix DNA-binding domain"/>
    <property type="match status" value="1"/>
</dbReference>
<evidence type="ECO:0000313" key="6">
    <source>
        <dbReference type="Proteomes" id="UP000095512"/>
    </source>
</evidence>
<sequence>MKYKLAHSELELMDFFWASNKEKCKRDILDYFGNQGKSGSAISFLLSKLTKKGFLVPRREGRNFFYTPAISKLEYERSIINESLNITYGQSLEMILANFCGKKSVAEKDIDKIRKWLDDLEQKLDDD</sequence>
<evidence type="ECO:0000313" key="5">
    <source>
        <dbReference type="EMBL" id="CUQ26523.1"/>
    </source>
</evidence>
<dbReference type="AlphaFoldDB" id="A0A174UVR1"/>
<accession>A0A174UVR1</accession>